<dbReference type="Pfam" id="PF18758">
    <property type="entry name" value="KDZ"/>
    <property type="match status" value="1"/>
</dbReference>
<dbReference type="PANTHER" id="PTHR33096">
    <property type="entry name" value="CXC2 DOMAIN-CONTAINING PROTEIN"/>
    <property type="match status" value="1"/>
</dbReference>
<dbReference type="InterPro" id="IPR040521">
    <property type="entry name" value="KDZ"/>
</dbReference>
<organism evidence="3 4">
    <name type="scientific">Paramarasmius palmivorus</name>
    <dbReference type="NCBI Taxonomy" id="297713"/>
    <lineage>
        <taxon>Eukaryota</taxon>
        <taxon>Fungi</taxon>
        <taxon>Dikarya</taxon>
        <taxon>Basidiomycota</taxon>
        <taxon>Agaricomycotina</taxon>
        <taxon>Agaricomycetes</taxon>
        <taxon>Agaricomycetidae</taxon>
        <taxon>Agaricales</taxon>
        <taxon>Marasmiineae</taxon>
        <taxon>Marasmiaceae</taxon>
        <taxon>Paramarasmius</taxon>
    </lineage>
</organism>
<evidence type="ECO:0000313" key="4">
    <source>
        <dbReference type="Proteomes" id="UP001383192"/>
    </source>
</evidence>
<gene>
    <name evidence="3" type="ORF">VNI00_017725</name>
</gene>
<proteinExistence type="predicted"/>
<dbReference type="Pfam" id="PF18803">
    <property type="entry name" value="CxC2"/>
    <property type="match status" value="1"/>
</dbReference>
<dbReference type="AlphaFoldDB" id="A0AAW0B3M8"/>
<evidence type="ECO:0000313" key="3">
    <source>
        <dbReference type="EMBL" id="KAK7020596.1"/>
    </source>
</evidence>
<feature type="region of interest" description="Disordered" evidence="1">
    <location>
        <begin position="1"/>
        <end position="25"/>
    </location>
</feature>
<evidence type="ECO:0000256" key="1">
    <source>
        <dbReference type="SAM" id="MobiDB-lite"/>
    </source>
</evidence>
<name>A0AAW0B3M8_9AGAR</name>
<evidence type="ECO:0000259" key="2">
    <source>
        <dbReference type="Pfam" id="PF18803"/>
    </source>
</evidence>
<sequence length="1007" mass="114240">MGKDRFERNKKRFETTGPLLPKGSRHTLITSSAHRTTSSSFNVEIAPRVETTPARILEEVDNDSVGMEWDAMPSEDFSFNATPDEEEELGRVKVSMKSKAKRYQDSEWKSGYFRQIPIKDIGIHVHLGHRPGQVCERPQQTQGDFVVLTPTGIHDVVVFFCGCNPAIDHKQQLLEVGWWPSSYKDPRSAATFDLLRQFHALNLQSQTPPTDFYRTLEKLSDGSGLSKPPDRLAQFMIMVRQWRHVKMGKRFGRGHDPSGLNGTEQGSTAVLCRSCPQPGINLPLGWEQAPASRRWLYALILAMDANFKQKARSRPQDSLDETLGPGWGCVVNYDSYMAIVKARSHADEISHCVGFSAIWSANSKKSKGLRATGIGAVICARHELFRPNGIGDLQKGERYCNMDAIFLMSVMRLTCLILFISYDIACQWYKNFFTRMHAMPLELHLPHSTSVHFRVPKFHLPAHVQSCHAPFSFNFTEGVGKTDGEGPERKWSTFNNAAASLSMMSHGGRMDTMADQANGHNYDKVIRTGTFLLKKLVKAISESIINARAFAAINDVLKIQFGEHVREWEKQVEAWEQGLSKECPYDRPTASISVSKVKKEMAEENERIQREKGQNEAVVVLANAAAMVIEGIEIEEAQENIQRLTSLSKQTDFQATNILNRRTTLLNRIQRFHKYQIEHIPGITEHIPTITSDDQPEDVVLSLPSSLPPHVRSLIFSKDVINLEDRLRHAYAHEAIDDLTDHLCSRSVAYAHSTRQPASQGAYTKTRAFRDQIESRVKSSEVSYKRHRAALYALRGSGEWERVLRELRPEDVRAMGERTLAAEEREVFRQAQMLAGVSENEIEAALLGADANVPTVEDLNVLSSKGSTASWIWYVAGDRMSTDRRKDIQIARARRAREELELVDEEMRRSIEFCQWRAGWWDAQAIRRSNISPWLADGLQAYASEQSDIERRRGVSWQSSWAPLRMRVADVIKSLDDNHSNPEEMLKRLKVITVELDVEQDSLLEIY</sequence>
<dbReference type="PANTHER" id="PTHR33096:SF1">
    <property type="entry name" value="CXC1-LIKE CYSTEINE CLUSTER ASSOCIATED WITH KDZ TRANSPOSASES DOMAIN-CONTAINING PROTEIN"/>
    <property type="match status" value="1"/>
</dbReference>
<accession>A0AAW0B3M8</accession>
<dbReference type="InterPro" id="IPR041457">
    <property type="entry name" value="CxC2_KDZ-assoc"/>
</dbReference>
<reference evidence="3 4" key="1">
    <citation type="submission" date="2024-01" db="EMBL/GenBank/DDBJ databases">
        <title>A draft genome for a cacao thread blight-causing isolate of Paramarasmius palmivorus.</title>
        <authorList>
            <person name="Baruah I.K."/>
            <person name="Bukari Y."/>
            <person name="Amoako-Attah I."/>
            <person name="Meinhardt L.W."/>
            <person name="Bailey B.A."/>
            <person name="Cohen S.P."/>
        </authorList>
    </citation>
    <scope>NUCLEOTIDE SEQUENCE [LARGE SCALE GENOMIC DNA]</scope>
    <source>
        <strain evidence="3 4">GH-12</strain>
    </source>
</reference>
<feature type="domain" description="CxC2-like cysteine cluster KDZ transposase-associated" evidence="2">
    <location>
        <begin position="119"/>
        <end position="223"/>
    </location>
</feature>
<dbReference type="Proteomes" id="UP001383192">
    <property type="component" value="Unassembled WGS sequence"/>
</dbReference>
<comment type="caution">
    <text evidence="3">The sequence shown here is derived from an EMBL/GenBank/DDBJ whole genome shotgun (WGS) entry which is preliminary data.</text>
</comment>
<protein>
    <recommendedName>
        <fullName evidence="2">CxC2-like cysteine cluster KDZ transposase-associated domain-containing protein</fullName>
    </recommendedName>
</protein>
<keyword evidence="4" id="KW-1185">Reference proteome</keyword>
<dbReference type="EMBL" id="JAYKXP010000186">
    <property type="protein sequence ID" value="KAK7020596.1"/>
    <property type="molecule type" value="Genomic_DNA"/>
</dbReference>